<evidence type="ECO:0000313" key="3">
    <source>
        <dbReference type="WBParaSite" id="EgrG_000366200"/>
    </source>
</evidence>
<organism evidence="1">
    <name type="scientific">Echinococcus granulosus</name>
    <name type="common">Hydatid tapeworm</name>
    <dbReference type="NCBI Taxonomy" id="6210"/>
    <lineage>
        <taxon>Eukaryota</taxon>
        <taxon>Metazoa</taxon>
        <taxon>Spiralia</taxon>
        <taxon>Lophotrochozoa</taxon>
        <taxon>Platyhelminthes</taxon>
        <taxon>Cestoda</taxon>
        <taxon>Eucestoda</taxon>
        <taxon>Cyclophyllidea</taxon>
        <taxon>Taeniidae</taxon>
        <taxon>Echinococcus</taxon>
        <taxon>Echinococcus granulosus group</taxon>
    </lineage>
</organism>
<gene>
    <name evidence="1" type="ORF">EgrG_000366200</name>
</gene>
<reference evidence="3" key="3">
    <citation type="submission" date="2020-10" db="UniProtKB">
        <authorList>
            <consortium name="WormBaseParasite"/>
        </authorList>
    </citation>
    <scope>IDENTIFICATION</scope>
</reference>
<reference evidence="1" key="2">
    <citation type="submission" date="2014-06" db="EMBL/GenBank/DDBJ databases">
        <authorList>
            <person name="Aslett M."/>
        </authorList>
    </citation>
    <scope>NUCLEOTIDE SEQUENCE</scope>
</reference>
<evidence type="ECO:0000313" key="2">
    <source>
        <dbReference type="Proteomes" id="UP000492820"/>
    </source>
</evidence>
<name>A0A068WXP1_ECHGR</name>
<dbReference type="WBParaSite" id="EgrG_000366200">
    <property type="protein sequence ID" value="EgrG_000366200"/>
    <property type="gene ID" value="EgrG_000366200"/>
</dbReference>
<proteinExistence type="predicted"/>
<protein>
    <submittedName>
        <fullName evidence="1 3">Uncharacterized protein</fullName>
    </submittedName>
</protein>
<dbReference type="EMBL" id="LK028586">
    <property type="protein sequence ID" value="CDS22458.1"/>
    <property type="molecule type" value="Genomic_DNA"/>
</dbReference>
<accession>A0A068WXP1</accession>
<evidence type="ECO:0000313" key="1">
    <source>
        <dbReference type="EMBL" id="CDS22458.1"/>
    </source>
</evidence>
<dbReference type="Proteomes" id="UP000492820">
    <property type="component" value="Unassembled WGS sequence"/>
</dbReference>
<sequence length="209" mass="22872">MGNRPNFSFIALSCRYAAQSGRRQLLEVTIPRSISWLYPLTHPLPQIAPLLPLLPSQTQASTSPVHKSATDKILQHHIVAVGRVSFTNTVNMIYSHPSIHPVSIHPSCIHPSILYPSILYPSIIGGWHISSSCTRQAPPCNMLLSTAQSSFSTAFAVKIMESVTANTCTSSSTSCRQTPASFWRNAECLHFEATCQPQWVPAASTAAFR</sequence>
<reference evidence="1 2" key="1">
    <citation type="journal article" date="2013" name="Nature">
        <title>The genomes of four tapeworm species reveal adaptations to parasitism.</title>
        <authorList>
            <person name="Tsai I.J."/>
            <person name="Zarowiecki M."/>
            <person name="Holroyd N."/>
            <person name="Garciarrubio A."/>
            <person name="Sanchez-Flores A."/>
            <person name="Brooks K.L."/>
            <person name="Tracey A."/>
            <person name="Bobes R.J."/>
            <person name="Fragoso G."/>
            <person name="Sciutto E."/>
            <person name="Aslett M."/>
            <person name="Beasley H."/>
            <person name="Bennett H.M."/>
            <person name="Cai J."/>
            <person name="Camicia F."/>
            <person name="Clark R."/>
            <person name="Cucher M."/>
            <person name="De Silva N."/>
            <person name="Day T.A."/>
            <person name="Deplazes P."/>
            <person name="Estrada K."/>
            <person name="Fernandez C."/>
            <person name="Holland P.W."/>
            <person name="Hou J."/>
            <person name="Hu S."/>
            <person name="Huckvale T."/>
            <person name="Hung S.S."/>
            <person name="Kamenetzky L."/>
            <person name="Keane J.A."/>
            <person name="Kiss F."/>
            <person name="Koziol U."/>
            <person name="Lambert O."/>
            <person name="Liu K."/>
            <person name="Luo X."/>
            <person name="Luo Y."/>
            <person name="Macchiaroli N."/>
            <person name="Nichol S."/>
            <person name="Paps J."/>
            <person name="Parkinson J."/>
            <person name="Pouchkina-Stantcheva N."/>
            <person name="Riddiford N."/>
            <person name="Rosenzvit M."/>
            <person name="Salinas G."/>
            <person name="Wasmuth J.D."/>
            <person name="Zamanian M."/>
            <person name="Zheng Y."/>
            <person name="Cai X."/>
            <person name="Soberon X."/>
            <person name="Olson P.D."/>
            <person name="Laclette J.P."/>
            <person name="Brehm K."/>
            <person name="Berriman M."/>
            <person name="Garciarrubio A."/>
            <person name="Bobes R.J."/>
            <person name="Fragoso G."/>
            <person name="Sanchez-Flores A."/>
            <person name="Estrada K."/>
            <person name="Cevallos M.A."/>
            <person name="Morett E."/>
            <person name="Gonzalez V."/>
            <person name="Portillo T."/>
            <person name="Ochoa-Leyva A."/>
            <person name="Jose M.V."/>
            <person name="Sciutto E."/>
            <person name="Landa A."/>
            <person name="Jimenez L."/>
            <person name="Valdes V."/>
            <person name="Carrero J.C."/>
            <person name="Larralde C."/>
            <person name="Morales-Montor J."/>
            <person name="Limon-Lason J."/>
            <person name="Soberon X."/>
            <person name="Laclette J.P."/>
        </authorList>
    </citation>
    <scope>NUCLEOTIDE SEQUENCE [LARGE SCALE GENOMIC DNA]</scope>
</reference>
<dbReference type="AlphaFoldDB" id="A0A068WXP1"/>